<evidence type="ECO:0000256" key="2">
    <source>
        <dbReference type="ARBA" id="ARBA00005568"/>
    </source>
</evidence>
<evidence type="ECO:0000313" key="9">
    <source>
        <dbReference type="Proteomes" id="UP000503336"/>
    </source>
</evidence>
<dbReference type="KEGG" id="hdh:G5B40_05875"/>
<dbReference type="PANTHER" id="PTHR32308:SF0">
    <property type="entry name" value="HPCH_HPAI ALDOLASE_CITRATE LYASE DOMAIN-CONTAINING PROTEIN"/>
    <property type="match status" value="1"/>
</dbReference>
<keyword evidence="4 6" id="KW-0460">Magnesium</keyword>
<accession>A0A7L5BU04</accession>
<dbReference type="PANTHER" id="PTHR32308">
    <property type="entry name" value="LYASE BETA SUBUNIT, PUTATIVE (AFU_ORTHOLOGUE AFUA_4G13030)-RELATED"/>
    <property type="match status" value="1"/>
</dbReference>
<keyword evidence="3 6" id="KW-0479">Metal-binding</keyword>
<dbReference type="InterPro" id="IPR015813">
    <property type="entry name" value="Pyrv/PenolPyrv_kinase-like_dom"/>
</dbReference>
<evidence type="ECO:0000256" key="3">
    <source>
        <dbReference type="ARBA" id="ARBA00022723"/>
    </source>
</evidence>
<keyword evidence="9" id="KW-1185">Reference proteome</keyword>
<feature type="binding site" evidence="5">
    <location>
        <position position="132"/>
    </location>
    <ligand>
        <name>substrate</name>
    </ligand>
</feature>
<dbReference type="InterPro" id="IPR040442">
    <property type="entry name" value="Pyrv_kinase-like_dom_sf"/>
</dbReference>
<dbReference type="GO" id="GO:0000287">
    <property type="term" value="F:magnesium ion binding"/>
    <property type="evidence" value="ECO:0007669"/>
    <property type="project" value="TreeGrafter"/>
</dbReference>
<proteinExistence type="inferred from homology"/>
<dbReference type="AlphaFoldDB" id="A0A7L5BU04"/>
<sequence length="304" mass="32503">MSSIIRSWLFVPGDSEKKLAKGRGNAADALILDLEDSVADDRQEVARGLTREFLAANADRGRQELWVRINPLSHEFSLPDLAAIMPGRPDGIVLPKADSAADVNRLGDFLSALEVREGIAAGATRIFCVATETAASLLGFESYLNGVTSRLTAMTWGAEDLAAALGAAGNRHPRTGEYDDPFRLARTLCLSAARAIDAQAVGTVNVNYRDEGALREDCARDMNSGFVGKMAIHPAQSEVINRAFTPSDEAVAHAKRVVATFEENPGLGTIGIDGKMYDMPHLKQARQLLVMAEKLAARDAAAGA</sequence>
<reference evidence="8 9" key="1">
    <citation type="submission" date="2020-02" db="EMBL/GenBank/DDBJ databases">
        <title>complete genome sequence of Rhodobacteraceae bacterium.</title>
        <authorList>
            <person name="Park J."/>
            <person name="Kim Y.-S."/>
            <person name="Kim K.-H."/>
        </authorList>
    </citation>
    <scope>NUCLEOTIDE SEQUENCE [LARGE SCALE GENOMIC DNA]</scope>
    <source>
        <strain evidence="8 9">RR4-56</strain>
    </source>
</reference>
<organism evidence="8 9">
    <name type="scientific">Pikeienuella piscinae</name>
    <dbReference type="NCBI Taxonomy" id="2748098"/>
    <lineage>
        <taxon>Bacteria</taxon>
        <taxon>Pseudomonadati</taxon>
        <taxon>Pseudomonadota</taxon>
        <taxon>Alphaproteobacteria</taxon>
        <taxon>Rhodobacterales</taxon>
        <taxon>Paracoccaceae</taxon>
        <taxon>Pikeienuella</taxon>
    </lineage>
</organism>
<dbReference type="GO" id="GO:0006107">
    <property type="term" value="P:oxaloacetate metabolic process"/>
    <property type="evidence" value="ECO:0007669"/>
    <property type="project" value="TreeGrafter"/>
</dbReference>
<keyword evidence="8" id="KW-0456">Lyase</keyword>
<evidence type="ECO:0000256" key="1">
    <source>
        <dbReference type="ARBA" id="ARBA00001946"/>
    </source>
</evidence>
<dbReference type="EMBL" id="CP049056">
    <property type="protein sequence ID" value="QIE55022.1"/>
    <property type="molecule type" value="Genomic_DNA"/>
</dbReference>
<name>A0A7L5BU04_9RHOB</name>
<dbReference type="InterPro" id="IPR011206">
    <property type="entry name" value="Citrate_lyase_beta/mcl1/mcl2"/>
</dbReference>
<gene>
    <name evidence="8" type="ORF">G5B40_05875</name>
</gene>
<dbReference type="PIRSF" id="PIRSF015582">
    <property type="entry name" value="Cit_lyase_B"/>
    <property type="match status" value="1"/>
</dbReference>
<dbReference type="InterPro" id="IPR005000">
    <property type="entry name" value="Aldolase/citrate-lyase_domain"/>
</dbReference>
<comment type="similarity">
    <text evidence="2">Belongs to the HpcH/HpaI aldolase family.</text>
</comment>
<protein>
    <submittedName>
        <fullName evidence="8">CoA ester lyase</fullName>
    </submittedName>
</protein>
<evidence type="ECO:0000256" key="5">
    <source>
        <dbReference type="PIRSR" id="PIRSR015582-1"/>
    </source>
</evidence>
<evidence type="ECO:0000313" key="8">
    <source>
        <dbReference type="EMBL" id="QIE55022.1"/>
    </source>
</evidence>
<evidence type="ECO:0000256" key="6">
    <source>
        <dbReference type="PIRSR" id="PIRSR015582-2"/>
    </source>
</evidence>
<feature type="binding site" evidence="5">
    <location>
        <position position="68"/>
    </location>
    <ligand>
        <name>substrate</name>
    </ligand>
</feature>
<feature type="binding site" evidence="6">
    <location>
        <position position="160"/>
    </location>
    <ligand>
        <name>Mg(2+)</name>
        <dbReference type="ChEBI" id="CHEBI:18420"/>
    </ligand>
</feature>
<feature type="domain" description="HpcH/HpaI aldolase/citrate lyase" evidence="7">
    <location>
        <begin position="6"/>
        <end position="234"/>
    </location>
</feature>
<evidence type="ECO:0000256" key="4">
    <source>
        <dbReference type="ARBA" id="ARBA00022842"/>
    </source>
</evidence>
<dbReference type="GO" id="GO:0016829">
    <property type="term" value="F:lyase activity"/>
    <property type="evidence" value="ECO:0007669"/>
    <property type="project" value="UniProtKB-KW"/>
</dbReference>
<dbReference type="Pfam" id="PF03328">
    <property type="entry name" value="HpcH_HpaI"/>
    <property type="match status" value="1"/>
</dbReference>
<dbReference type="Proteomes" id="UP000503336">
    <property type="component" value="Chromosome"/>
</dbReference>
<feature type="binding site" evidence="6">
    <location>
        <position position="132"/>
    </location>
    <ligand>
        <name>Mg(2+)</name>
        <dbReference type="ChEBI" id="CHEBI:18420"/>
    </ligand>
</feature>
<dbReference type="RefSeq" id="WP_165096223.1">
    <property type="nucleotide sequence ID" value="NZ_CP049056.1"/>
</dbReference>
<comment type="cofactor">
    <cofactor evidence="1">
        <name>Mg(2+)</name>
        <dbReference type="ChEBI" id="CHEBI:18420"/>
    </cofactor>
</comment>
<dbReference type="Gene3D" id="3.20.20.60">
    <property type="entry name" value="Phosphoenolpyruvate-binding domains"/>
    <property type="match status" value="1"/>
</dbReference>
<dbReference type="SUPFAM" id="SSF51621">
    <property type="entry name" value="Phosphoenolpyruvate/pyruvate domain"/>
    <property type="match status" value="1"/>
</dbReference>
<evidence type="ECO:0000259" key="7">
    <source>
        <dbReference type="Pfam" id="PF03328"/>
    </source>
</evidence>